<accession>A0A0R1KJ69</accession>
<dbReference type="RefSeq" id="WP_025025175.1">
    <property type="nucleotide sequence ID" value="NZ_AZDZ01000008.1"/>
</dbReference>
<dbReference type="AlphaFoldDB" id="A0A0R1KJ69"/>
<dbReference type="EMBL" id="AZDZ01000008">
    <property type="protein sequence ID" value="KRK80130.1"/>
    <property type="molecule type" value="Genomic_DNA"/>
</dbReference>
<dbReference type="Proteomes" id="UP000051248">
    <property type="component" value="Unassembled WGS sequence"/>
</dbReference>
<keyword evidence="4" id="KW-1185">Reference proteome</keyword>
<gene>
    <name evidence="3" type="ORF">FD03_GL000009</name>
</gene>
<comment type="caution">
    <text evidence="3">The sequence shown here is derived from an EMBL/GenBank/DDBJ whole genome shotgun (WGS) entry which is preliminary data.</text>
</comment>
<evidence type="ECO:0000259" key="2">
    <source>
        <dbReference type="Pfam" id="PF13731"/>
    </source>
</evidence>
<organism evidence="3 4">
    <name type="scientific">Companilactobacillus nodensis DSM 19682 = JCM 14932 = NBRC 107160</name>
    <dbReference type="NCBI Taxonomy" id="1423775"/>
    <lineage>
        <taxon>Bacteria</taxon>
        <taxon>Bacillati</taxon>
        <taxon>Bacillota</taxon>
        <taxon>Bacilli</taxon>
        <taxon>Lactobacillales</taxon>
        <taxon>Lactobacillaceae</taxon>
        <taxon>Companilactobacillus</taxon>
    </lineage>
</organism>
<reference evidence="3 4" key="1">
    <citation type="journal article" date="2015" name="Genome Announc.">
        <title>Expanding the biotechnology potential of lactobacilli through comparative genomics of 213 strains and associated genera.</title>
        <authorList>
            <person name="Sun Z."/>
            <person name="Harris H.M."/>
            <person name="McCann A."/>
            <person name="Guo C."/>
            <person name="Argimon S."/>
            <person name="Zhang W."/>
            <person name="Yang X."/>
            <person name="Jeffery I.B."/>
            <person name="Cooney J.C."/>
            <person name="Kagawa T.F."/>
            <person name="Liu W."/>
            <person name="Song Y."/>
            <person name="Salvetti E."/>
            <person name="Wrobel A."/>
            <person name="Rasinkangas P."/>
            <person name="Parkhill J."/>
            <person name="Rea M.C."/>
            <person name="O'Sullivan O."/>
            <person name="Ritari J."/>
            <person name="Douillard F.P."/>
            <person name="Paul Ross R."/>
            <person name="Yang R."/>
            <person name="Briner A.E."/>
            <person name="Felis G.E."/>
            <person name="de Vos W.M."/>
            <person name="Barrangou R."/>
            <person name="Klaenhammer T.R."/>
            <person name="Caufield P.W."/>
            <person name="Cui Y."/>
            <person name="Zhang H."/>
            <person name="O'Toole P.W."/>
        </authorList>
    </citation>
    <scope>NUCLEOTIDE SEQUENCE [LARGE SCALE GENOMIC DNA]</scope>
    <source>
        <strain evidence="3 4">DSM 19682</strain>
    </source>
</reference>
<feature type="signal peptide" evidence="1">
    <location>
        <begin position="1"/>
        <end position="26"/>
    </location>
</feature>
<sequence length="240" mass="25151">MKLSNLIFSTIVSLSALFMFPSVTQADTTTTLNNSDSIDISASNNTDDSAATQTATSSVNVTVVTGLLTLDSVPNFNFGNGASGSTVNLKDNSDDGNIIVDGNSQGILQVTESRQNSEGKTPGFNLSARLNSFSSNGNQIDGFTMSLNSEGLYDADGDNISTGANKLTTNEARLIAGSDQETSVMNLAAGTYKSGAIRSSFTDPDSASMYIPKNADTSSKSMQRYESSIVWTLTPTPSVN</sequence>
<proteinExistence type="predicted"/>
<evidence type="ECO:0000313" key="3">
    <source>
        <dbReference type="EMBL" id="KRK80130.1"/>
    </source>
</evidence>
<dbReference type="InterPro" id="IPR027994">
    <property type="entry name" value="WxL_dom"/>
</dbReference>
<keyword evidence="1" id="KW-0732">Signal</keyword>
<name>A0A0R1KJ69_9LACO</name>
<dbReference type="PATRIC" id="fig|1423775.4.peg.8"/>
<evidence type="ECO:0000256" key="1">
    <source>
        <dbReference type="SAM" id="SignalP"/>
    </source>
</evidence>
<dbReference type="OrthoDB" id="2288291at2"/>
<evidence type="ECO:0000313" key="4">
    <source>
        <dbReference type="Proteomes" id="UP000051248"/>
    </source>
</evidence>
<dbReference type="Pfam" id="PF13731">
    <property type="entry name" value="WxL"/>
    <property type="match status" value="1"/>
</dbReference>
<feature type="chain" id="PRO_5006406687" description="WxL domain-containing protein" evidence="1">
    <location>
        <begin position="27"/>
        <end position="240"/>
    </location>
</feature>
<protein>
    <recommendedName>
        <fullName evidence="2">WxL domain-containing protein</fullName>
    </recommendedName>
</protein>
<feature type="domain" description="WxL" evidence="2">
    <location>
        <begin position="62"/>
        <end position="237"/>
    </location>
</feature>